<feature type="domain" description="Cyclin N-terminal" evidence="1">
    <location>
        <begin position="181"/>
        <end position="285"/>
    </location>
</feature>
<evidence type="ECO:0000313" key="2">
    <source>
        <dbReference type="EMBL" id="CAG9310290.1"/>
    </source>
</evidence>
<proteinExistence type="predicted"/>
<name>A0AAU9I8J4_9CILI</name>
<dbReference type="Proteomes" id="UP001162131">
    <property type="component" value="Unassembled WGS sequence"/>
</dbReference>
<dbReference type="InterPro" id="IPR006671">
    <property type="entry name" value="Cyclin_N"/>
</dbReference>
<comment type="caution">
    <text evidence="2">The sequence shown here is derived from an EMBL/GenBank/DDBJ whole genome shotgun (WGS) entry which is preliminary data.</text>
</comment>
<dbReference type="AlphaFoldDB" id="A0AAU9I8J4"/>
<dbReference type="InterPro" id="IPR036915">
    <property type="entry name" value="Cyclin-like_sf"/>
</dbReference>
<dbReference type="PANTHER" id="PTHR22896:SF0">
    <property type="entry name" value="CYCLIN N-TERMINAL DOMAIN-CONTAINING PROTEIN"/>
    <property type="match status" value="1"/>
</dbReference>
<gene>
    <name evidence="2" type="ORF">BSTOLATCC_MIC1143</name>
</gene>
<dbReference type="Gene3D" id="1.10.472.10">
    <property type="entry name" value="Cyclin-like"/>
    <property type="match status" value="1"/>
</dbReference>
<dbReference type="GO" id="GO:0051726">
    <property type="term" value="P:regulation of cell cycle"/>
    <property type="evidence" value="ECO:0007669"/>
    <property type="project" value="InterPro"/>
</dbReference>
<organism evidence="2 3">
    <name type="scientific">Blepharisma stoltei</name>
    <dbReference type="NCBI Taxonomy" id="1481888"/>
    <lineage>
        <taxon>Eukaryota</taxon>
        <taxon>Sar</taxon>
        <taxon>Alveolata</taxon>
        <taxon>Ciliophora</taxon>
        <taxon>Postciliodesmatophora</taxon>
        <taxon>Heterotrichea</taxon>
        <taxon>Heterotrichida</taxon>
        <taxon>Blepharismidae</taxon>
        <taxon>Blepharisma</taxon>
    </lineage>
</organism>
<dbReference type="Pfam" id="PF00134">
    <property type="entry name" value="Cyclin_N"/>
    <property type="match status" value="1"/>
</dbReference>
<reference evidence="2" key="1">
    <citation type="submission" date="2021-09" db="EMBL/GenBank/DDBJ databases">
        <authorList>
            <consortium name="AG Swart"/>
            <person name="Singh M."/>
            <person name="Singh A."/>
            <person name="Seah K."/>
            <person name="Emmerich C."/>
        </authorList>
    </citation>
    <scope>NUCLEOTIDE SEQUENCE</scope>
    <source>
        <strain evidence="2">ATCC30299</strain>
    </source>
</reference>
<accession>A0AAU9I8J4</accession>
<dbReference type="EMBL" id="CAJZBQ010000002">
    <property type="protein sequence ID" value="CAG9310290.1"/>
    <property type="molecule type" value="Genomic_DNA"/>
</dbReference>
<dbReference type="PANTHER" id="PTHR22896">
    <property type="entry name" value="CDK5 AND ABL1 ENZYME SUBSTRATE 1"/>
    <property type="match status" value="1"/>
</dbReference>
<sequence length="324" mass="37159">MSKSLKPSSEKAQEENIRISPMIIPKVIRVVNCYSSLIETDVLPPPFSLDSDHETLKPKKSYKKKIRVAKDSVEDAYLNSALDFLTSIETAITPENQSSDGSASDYSDHGENSTIVRNAKEKQKSFKHCLSPLDMSRWPQIDLSDAPTTIKNSPLKDSLNQEFREKYPFLDSRLTLCKIVSVRENIIFWLCKNFDIEVCTISIAWTLFQRLLSMNVVSFDYIKLYGGICVLLAYKFNEETHLDIAKEQLRLIIKAVCNIDKNENLQTREIAKWEFKVYSHLSFSLLLDPDEYEGSFNYILGRLHVTAEEYLTESPNLNPRSPII</sequence>
<evidence type="ECO:0000313" key="3">
    <source>
        <dbReference type="Proteomes" id="UP001162131"/>
    </source>
</evidence>
<dbReference type="SUPFAM" id="SSF47954">
    <property type="entry name" value="Cyclin-like"/>
    <property type="match status" value="1"/>
</dbReference>
<protein>
    <recommendedName>
        <fullName evidence="1">Cyclin N-terminal domain-containing protein</fullName>
    </recommendedName>
</protein>
<evidence type="ECO:0000259" key="1">
    <source>
        <dbReference type="Pfam" id="PF00134"/>
    </source>
</evidence>
<dbReference type="InterPro" id="IPR012388">
    <property type="entry name" value="CABLES1/2"/>
</dbReference>
<keyword evidence="3" id="KW-1185">Reference proteome</keyword>